<dbReference type="EMBL" id="VIKS01000014">
    <property type="protein sequence ID" value="TQV84398.1"/>
    <property type="molecule type" value="Genomic_DNA"/>
</dbReference>
<evidence type="ECO:0008006" key="4">
    <source>
        <dbReference type="Google" id="ProtNLM"/>
    </source>
</evidence>
<protein>
    <recommendedName>
        <fullName evidence="4">DUF3570 domain-containing protein</fullName>
    </recommendedName>
</protein>
<comment type="caution">
    <text evidence="2">The sequence shown here is derived from an EMBL/GenBank/DDBJ whole genome shotgun (WGS) entry which is preliminary data.</text>
</comment>
<keyword evidence="1" id="KW-0472">Membrane</keyword>
<keyword evidence="3" id="KW-1185">Reference proteome</keyword>
<dbReference type="RefSeq" id="WP_142933981.1">
    <property type="nucleotide sequence ID" value="NZ_ML660170.1"/>
</dbReference>
<gene>
    <name evidence="2" type="ORF">FLL46_22515</name>
</gene>
<evidence type="ECO:0000256" key="1">
    <source>
        <dbReference type="SAM" id="Phobius"/>
    </source>
</evidence>
<accession>A0A545U4K5</accession>
<reference evidence="2 3" key="1">
    <citation type="submission" date="2019-07" db="EMBL/GenBank/DDBJ databases">
        <title>Draft genome for Aliikangiella sp. M105.</title>
        <authorList>
            <person name="Wang G."/>
        </authorList>
    </citation>
    <scope>NUCLEOTIDE SEQUENCE [LARGE SCALE GENOMIC DNA]</scope>
    <source>
        <strain evidence="2 3">M105</strain>
    </source>
</reference>
<evidence type="ECO:0000313" key="2">
    <source>
        <dbReference type="EMBL" id="TQV84398.1"/>
    </source>
</evidence>
<feature type="transmembrane region" description="Helical" evidence="1">
    <location>
        <begin position="46"/>
        <end position="64"/>
    </location>
</feature>
<organism evidence="2 3">
    <name type="scientific">Aliikangiella coralliicola</name>
    <dbReference type="NCBI Taxonomy" id="2592383"/>
    <lineage>
        <taxon>Bacteria</taxon>
        <taxon>Pseudomonadati</taxon>
        <taxon>Pseudomonadota</taxon>
        <taxon>Gammaproteobacteria</taxon>
        <taxon>Oceanospirillales</taxon>
        <taxon>Pleioneaceae</taxon>
        <taxon>Aliikangiella</taxon>
    </lineage>
</organism>
<proteinExistence type="predicted"/>
<keyword evidence="1" id="KW-0812">Transmembrane</keyword>
<dbReference type="AlphaFoldDB" id="A0A545U4K5"/>
<name>A0A545U4K5_9GAMM</name>
<dbReference type="Proteomes" id="UP000315439">
    <property type="component" value="Unassembled WGS sequence"/>
</dbReference>
<sequence>MIRKYVKREFARQVVNVRKGMGESSHKQLVIQPVKRRIKQSIKQSLNRNILISGLLVSGLSFYAPMASSADLYLTGLYGLDDNPHNLSDARAPKQEEFAFADFKLSANYDRMFYAKAYAKKAHYFNDERADWFKGELDLAFKSKFKIKKYRFRYKLSADHMVNDETYVSKVTGLVATFGGQSIADRYDAETTNYNGELSYKTKQNTTFKLKLQQRQKAYEEFTIAGLSNLDYDHNRIGFDIDYRPSDSGRFFLDTEVTQRDFVDRRAKDLQGDDIADSQLEYNYYGVKMGYVYRPDSSVRWRYSFKYNNRRDNSSGYWNANASSISISTKYVLADYHILKGRLKYSKFTYENQLDQDTTGLDEEIKERHGVTLSFDYEWILATLYDTKLGLYFGIESGAFVSSNPDYEYEGTSVSAGIRWRIF</sequence>
<keyword evidence="1" id="KW-1133">Transmembrane helix</keyword>
<dbReference type="OrthoDB" id="9803988at2"/>
<evidence type="ECO:0000313" key="3">
    <source>
        <dbReference type="Proteomes" id="UP000315439"/>
    </source>
</evidence>